<reference evidence="2 3" key="1">
    <citation type="journal article" date="2016" name="Nat. Commun.">
        <title>Thousands of microbial genomes shed light on interconnected biogeochemical processes in an aquifer system.</title>
        <authorList>
            <person name="Anantharaman K."/>
            <person name="Brown C.T."/>
            <person name="Hug L.A."/>
            <person name="Sharon I."/>
            <person name="Castelle C.J."/>
            <person name="Probst A.J."/>
            <person name="Thomas B.C."/>
            <person name="Singh A."/>
            <person name="Wilkins M.J."/>
            <person name="Karaoz U."/>
            <person name="Brodie E.L."/>
            <person name="Williams K.H."/>
            <person name="Hubbard S.S."/>
            <person name="Banfield J.F."/>
        </authorList>
    </citation>
    <scope>NUCLEOTIDE SEQUENCE [LARGE SCALE GENOMIC DNA]</scope>
</reference>
<name>A0A1G1VN01_9BACT</name>
<sequence length="176" mass="20695">MQMDTTEPFGKGNGIQISAIDDYSRWGFARVYQRNTSANAAAFLLNIIWQAPFPITAVRVDNGSEFKKDFQKTCHRLGIRLIRNPVKTPEYNGKVERFHRTIEEECLWRVRATSEDLTLVNYQLNRYLSWYNTTRRHGGMGMDKRTPQEQIEHFIITHRAHPFTRDVNETLILYKT</sequence>
<comment type="caution">
    <text evidence="2">The sequence shown here is derived from an EMBL/GenBank/DDBJ whole genome shotgun (WGS) entry which is preliminary data.</text>
</comment>
<dbReference type="PROSITE" id="PS50994">
    <property type="entry name" value="INTEGRASE"/>
    <property type="match status" value="1"/>
</dbReference>
<evidence type="ECO:0000313" key="2">
    <source>
        <dbReference type="EMBL" id="OGY16607.1"/>
    </source>
</evidence>
<dbReference type="Proteomes" id="UP000177324">
    <property type="component" value="Unassembled WGS sequence"/>
</dbReference>
<dbReference type="Gene3D" id="3.30.420.10">
    <property type="entry name" value="Ribonuclease H-like superfamily/Ribonuclease H"/>
    <property type="match status" value="1"/>
</dbReference>
<dbReference type="GO" id="GO:0003676">
    <property type="term" value="F:nucleic acid binding"/>
    <property type="evidence" value="ECO:0007669"/>
    <property type="project" value="InterPro"/>
</dbReference>
<dbReference type="InterPro" id="IPR012337">
    <property type="entry name" value="RNaseH-like_sf"/>
</dbReference>
<dbReference type="SUPFAM" id="SSF53098">
    <property type="entry name" value="Ribonuclease H-like"/>
    <property type="match status" value="1"/>
</dbReference>
<dbReference type="AlphaFoldDB" id="A0A1G1VN01"/>
<dbReference type="EMBL" id="MHCH01000042">
    <property type="protein sequence ID" value="OGY16607.1"/>
    <property type="molecule type" value="Genomic_DNA"/>
</dbReference>
<protein>
    <recommendedName>
        <fullName evidence="1">Integrase catalytic domain-containing protein</fullName>
    </recommendedName>
</protein>
<dbReference type="Pfam" id="PF13683">
    <property type="entry name" value="rve_3"/>
    <property type="match status" value="1"/>
</dbReference>
<proteinExistence type="predicted"/>
<dbReference type="STRING" id="1797589.A2784_03710"/>
<evidence type="ECO:0000313" key="3">
    <source>
        <dbReference type="Proteomes" id="UP000177324"/>
    </source>
</evidence>
<evidence type="ECO:0000259" key="1">
    <source>
        <dbReference type="PROSITE" id="PS50994"/>
    </source>
</evidence>
<dbReference type="PANTHER" id="PTHR35004:SF7">
    <property type="entry name" value="INTEGRASE PROTEIN"/>
    <property type="match status" value="1"/>
</dbReference>
<feature type="domain" description="Integrase catalytic" evidence="1">
    <location>
        <begin position="1"/>
        <end position="155"/>
    </location>
</feature>
<accession>A0A1G1VN01</accession>
<dbReference type="GO" id="GO:0015074">
    <property type="term" value="P:DNA integration"/>
    <property type="evidence" value="ECO:0007669"/>
    <property type="project" value="InterPro"/>
</dbReference>
<dbReference type="InterPro" id="IPR001584">
    <property type="entry name" value="Integrase_cat-core"/>
</dbReference>
<gene>
    <name evidence="2" type="ORF">A2784_03710</name>
</gene>
<dbReference type="PANTHER" id="PTHR35004">
    <property type="entry name" value="TRANSPOSASE RV3428C-RELATED"/>
    <property type="match status" value="1"/>
</dbReference>
<organism evidence="2 3">
    <name type="scientific">Candidatus Chisholmbacteria bacterium RIFCSPHIGHO2_01_FULL_48_12</name>
    <dbReference type="NCBI Taxonomy" id="1797589"/>
    <lineage>
        <taxon>Bacteria</taxon>
        <taxon>Candidatus Chisholmiibacteriota</taxon>
    </lineage>
</organism>
<dbReference type="InterPro" id="IPR036397">
    <property type="entry name" value="RNaseH_sf"/>
</dbReference>